<evidence type="ECO:0000313" key="3">
    <source>
        <dbReference type="EMBL" id="KAJ7611685.1"/>
    </source>
</evidence>
<feature type="region of interest" description="Disordered" evidence="1">
    <location>
        <begin position="498"/>
        <end position="532"/>
    </location>
</feature>
<sequence length="532" mass="56469">MTSPAITPFIPPLGTPGPSPNPVHAPQLPQAPTGNTAYPAWASAPQGAGNYPVYPSTPYTAPAGTPYIPASSNLGPGYFQGTGPPQPSMPLPPTYGGGAYTPFAGAGAAAASGWGAPGAPWPGMAGGGPPPGTPWHGPPAPPQHMGTPWMGGGAGFPSPYAPAGAPPVMPPTFGPPPAGRPQAWGGPAHPMAAFTPAAAADPWGAQMQQQVPPWAQAQMMGGMPGMGMGQGMPGGMGQGMPGMGMGMGQGMMGGLGLGYGAFGGPVEQVPLSRSIGQVGDRMPEFTEGPNYGPVLEPFLIRAVHAHVRLNPLIQPLVEADDRPYLKWNMLFAPNQCQRSDDAPHLSWSQGRGEPATFPRVTQISLVSETIPWLISITARNRDIGVTCGEVIDYISRNMFMLTGQSEFESLPRTRREPIARAYRHNRSTARGVPGGQLGPGMLRLDWLGLDTMFGGVRENERVVRRVCHDLLPCTFELVCVRRYPMNEEEIRNQEALNRQLGRDREERRRSRHRPTVASVRDDEESGEEEDSE</sequence>
<name>A0AAD7FCZ7_9AGAR</name>
<dbReference type="Proteomes" id="UP001221142">
    <property type="component" value="Unassembled WGS sequence"/>
</dbReference>
<reference evidence="3" key="1">
    <citation type="submission" date="2023-03" db="EMBL/GenBank/DDBJ databases">
        <title>Massive genome expansion in bonnet fungi (Mycena s.s.) driven by repeated elements and novel gene families across ecological guilds.</title>
        <authorList>
            <consortium name="Lawrence Berkeley National Laboratory"/>
            <person name="Harder C.B."/>
            <person name="Miyauchi S."/>
            <person name="Viragh M."/>
            <person name="Kuo A."/>
            <person name="Thoen E."/>
            <person name="Andreopoulos B."/>
            <person name="Lu D."/>
            <person name="Skrede I."/>
            <person name="Drula E."/>
            <person name="Henrissat B."/>
            <person name="Morin E."/>
            <person name="Kohler A."/>
            <person name="Barry K."/>
            <person name="LaButti K."/>
            <person name="Morin E."/>
            <person name="Salamov A."/>
            <person name="Lipzen A."/>
            <person name="Mereny Z."/>
            <person name="Hegedus B."/>
            <person name="Baldrian P."/>
            <person name="Stursova M."/>
            <person name="Weitz H."/>
            <person name="Taylor A."/>
            <person name="Grigoriev I.V."/>
            <person name="Nagy L.G."/>
            <person name="Martin F."/>
            <person name="Kauserud H."/>
        </authorList>
    </citation>
    <scope>NUCLEOTIDE SEQUENCE</scope>
    <source>
        <strain evidence="3">9284</strain>
    </source>
</reference>
<comment type="caution">
    <text evidence="3">The sequence shown here is derived from an EMBL/GenBank/DDBJ whole genome shotgun (WGS) entry which is preliminary data.</text>
</comment>
<protein>
    <recommendedName>
        <fullName evidence="2">DUF6699 domain-containing protein</fullName>
    </recommendedName>
</protein>
<proteinExistence type="predicted"/>
<dbReference type="EMBL" id="JARKIF010000032">
    <property type="protein sequence ID" value="KAJ7611685.1"/>
    <property type="molecule type" value="Genomic_DNA"/>
</dbReference>
<organism evidence="3 4">
    <name type="scientific">Roridomyces roridus</name>
    <dbReference type="NCBI Taxonomy" id="1738132"/>
    <lineage>
        <taxon>Eukaryota</taxon>
        <taxon>Fungi</taxon>
        <taxon>Dikarya</taxon>
        <taxon>Basidiomycota</taxon>
        <taxon>Agaricomycotina</taxon>
        <taxon>Agaricomycetes</taxon>
        <taxon>Agaricomycetidae</taxon>
        <taxon>Agaricales</taxon>
        <taxon>Marasmiineae</taxon>
        <taxon>Mycenaceae</taxon>
        <taxon>Roridomyces</taxon>
    </lineage>
</organism>
<dbReference type="Pfam" id="PF20415">
    <property type="entry name" value="DUF6699"/>
    <property type="match status" value="1"/>
</dbReference>
<dbReference type="AlphaFoldDB" id="A0AAD7FCZ7"/>
<evidence type="ECO:0000313" key="4">
    <source>
        <dbReference type="Proteomes" id="UP001221142"/>
    </source>
</evidence>
<gene>
    <name evidence="3" type="ORF">FB45DRAFT_803729</name>
</gene>
<evidence type="ECO:0000259" key="2">
    <source>
        <dbReference type="Pfam" id="PF20415"/>
    </source>
</evidence>
<evidence type="ECO:0000256" key="1">
    <source>
        <dbReference type="SAM" id="MobiDB-lite"/>
    </source>
</evidence>
<feature type="compositionally biased region" description="Pro residues" evidence="1">
    <location>
        <begin position="9"/>
        <end position="23"/>
    </location>
</feature>
<dbReference type="InterPro" id="IPR046522">
    <property type="entry name" value="DUF6699"/>
</dbReference>
<feature type="region of interest" description="Disordered" evidence="1">
    <location>
        <begin position="1"/>
        <end position="38"/>
    </location>
</feature>
<keyword evidence="4" id="KW-1185">Reference proteome</keyword>
<accession>A0AAD7FCZ7</accession>
<feature type="compositionally biased region" description="Acidic residues" evidence="1">
    <location>
        <begin position="521"/>
        <end position="532"/>
    </location>
</feature>
<feature type="domain" description="DUF6699" evidence="2">
    <location>
        <begin position="325"/>
        <end position="458"/>
    </location>
</feature>